<feature type="repeat" description="TPR" evidence="1">
    <location>
        <begin position="430"/>
        <end position="463"/>
    </location>
</feature>
<dbReference type="SUPFAM" id="SSF48452">
    <property type="entry name" value="TPR-like"/>
    <property type="match status" value="1"/>
</dbReference>
<proteinExistence type="predicted"/>
<protein>
    <submittedName>
        <fullName evidence="2">Tetratricopeptide repeat protein</fullName>
    </submittedName>
</protein>
<dbReference type="OrthoDB" id="345190at2"/>
<dbReference type="InterPro" id="IPR011990">
    <property type="entry name" value="TPR-like_helical_dom_sf"/>
</dbReference>
<dbReference type="InterPro" id="IPR019734">
    <property type="entry name" value="TPR_rpt"/>
</dbReference>
<organism evidence="2 3">
    <name type="scientific">Leptospira alstonii serovar Sichuan str. 79601</name>
    <dbReference type="NCBI Taxonomy" id="1218565"/>
    <lineage>
        <taxon>Bacteria</taxon>
        <taxon>Pseudomonadati</taxon>
        <taxon>Spirochaetota</taxon>
        <taxon>Spirochaetia</taxon>
        <taxon>Leptospirales</taxon>
        <taxon>Leptospiraceae</taxon>
        <taxon>Leptospira</taxon>
    </lineage>
</organism>
<comment type="caution">
    <text evidence="2">The sequence shown here is derived from an EMBL/GenBank/DDBJ whole genome shotgun (WGS) entry which is preliminary data.</text>
</comment>
<dbReference type="PATRIC" id="fig|1218565.3.peg.2669"/>
<dbReference type="SMART" id="SM00028">
    <property type="entry name" value="TPR"/>
    <property type="match status" value="3"/>
</dbReference>
<dbReference type="Pfam" id="PF13181">
    <property type="entry name" value="TPR_8"/>
    <property type="match status" value="1"/>
</dbReference>
<dbReference type="EMBL" id="ANIK01000056">
    <property type="protein sequence ID" value="EMJ94161.1"/>
    <property type="molecule type" value="Genomic_DNA"/>
</dbReference>
<dbReference type="AlphaFoldDB" id="M6CUI3"/>
<sequence>MKDQSNKNNLPEDLVSDLKIGRRRIETKSQGWFDLASIEEVKITSIQIGPFGSKENGQYHTEAVGLVKDTEHYEIYPEALIWLPRLEMYGAWDSSHDELHVFPDKTWTDMKSNLIPYIEAQWGSYKGKDKIQHLIVKHPNKYPGAFDFIEYDLINAVKNISASECLIFLKKHEQAILRHPGSISLESDYTALAKVYYILGINNPNEENEWREKCRTILNYHPKGRFYHEKETAAICSWISADFGIQIFQKLLDKGKKQPEYAGGADLISALFNDHPKIDSQIVKLAENPNYAPHLIRCLETAERWGLTLSNDELRKNRKALNSIADVILQIRNLILSAPEGSYPAKEIHLVRSKNVADRISKGWEHLKKKEYSKTEEFVRSALADYPEDAQALFLEARLYWLSSGSAETGMNRARENLLKATRFDTAGIGKLYNMIGCALDELGRYEEAIQTFQQAAEIDHQESIYPANLAEMYWKIGDKQTAAKYARKAKSLGSRLEIVETIFRET</sequence>
<evidence type="ECO:0000313" key="3">
    <source>
        <dbReference type="Proteomes" id="UP000011988"/>
    </source>
</evidence>
<evidence type="ECO:0000313" key="2">
    <source>
        <dbReference type="EMBL" id="EMJ94161.1"/>
    </source>
</evidence>
<dbReference type="Gene3D" id="1.25.40.10">
    <property type="entry name" value="Tetratricopeptide repeat domain"/>
    <property type="match status" value="1"/>
</dbReference>
<dbReference type="Proteomes" id="UP000011988">
    <property type="component" value="Unassembled WGS sequence"/>
</dbReference>
<dbReference type="RefSeq" id="WP_017809716.1">
    <property type="nucleotide sequence ID" value="NZ_ANIK01000056.1"/>
</dbReference>
<accession>M6CUI3</accession>
<gene>
    <name evidence="2" type="ORF">LEP1GSC194_0153</name>
</gene>
<keyword evidence="1" id="KW-0802">TPR repeat</keyword>
<dbReference type="PROSITE" id="PS50005">
    <property type="entry name" value="TPR"/>
    <property type="match status" value="1"/>
</dbReference>
<name>M6CUI3_9LEPT</name>
<reference evidence="2 3" key="1">
    <citation type="submission" date="2013-01" db="EMBL/GenBank/DDBJ databases">
        <authorList>
            <person name="Harkins D.M."/>
            <person name="Durkin A.S."/>
            <person name="Brinkac L.M."/>
            <person name="Haft D.H."/>
            <person name="Selengut J.D."/>
            <person name="Sanka R."/>
            <person name="DePew J."/>
            <person name="Purushe J."/>
            <person name="Galloway R.L."/>
            <person name="Vinetz J.M."/>
            <person name="Sutton G.G."/>
            <person name="Nierman W.C."/>
            <person name="Fouts D.E."/>
        </authorList>
    </citation>
    <scope>NUCLEOTIDE SEQUENCE [LARGE SCALE GENOMIC DNA]</scope>
    <source>
        <strain evidence="2 3">79601</strain>
    </source>
</reference>
<evidence type="ECO:0000256" key="1">
    <source>
        <dbReference type="PROSITE-ProRule" id="PRU00339"/>
    </source>
</evidence>